<reference evidence="1" key="2">
    <citation type="journal article" date="2015" name="Data Brief">
        <title>Shoot transcriptome of the giant reed, Arundo donax.</title>
        <authorList>
            <person name="Barrero R.A."/>
            <person name="Guerrero F.D."/>
            <person name="Moolhuijzen P."/>
            <person name="Goolsby J.A."/>
            <person name="Tidwell J."/>
            <person name="Bellgard S.E."/>
            <person name="Bellgard M.I."/>
        </authorList>
    </citation>
    <scope>NUCLEOTIDE SEQUENCE</scope>
    <source>
        <tissue evidence="1">Shoot tissue taken approximately 20 cm above the soil surface</tissue>
    </source>
</reference>
<proteinExistence type="predicted"/>
<protein>
    <submittedName>
        <fullName evidence="1">Uncharacterized protein</fullName>
    </submittedName>
</protein>
<dbReference type="AlphaFoldDB" id="A0A0A9C1K8"/>
<sequence>MFVACESGCFHSSDFGFPCFS</sequence>
<name>A0A0A9C1K8_ARUDO</name>
<organism evidence="1">
    <name type="scientific">Arundo donax</name>
    <name type="common">Giant reed</name>
    <name type="synonym">Donax arundinaceus</name>
    <dbReference type="NCBI Taxonomy" id="35708"/>
    <lineage>
        <taxon>Eukaryota</taxon>
        <taxon>Viridiplantae</taxon>
        <taxon>Streptophyta</taxon>
        <taxon>Embryophyta</taxon>
        <taxon>Tracheophyta</taxon>
        <taxon>Spermatophyta</taxon>
        <taxon>Magnoliopsida</taxon>
        <taxon>Liliopsida</taxon>
        <taxon>Poales</taxon>
        <taxon>Poaceae</taxon>
        <taxon>PACMAD clade</taxon>
        <taxon>Arundinoideae</taxon>
        <taxon>Arundineae</taxon>
        <taxon>Arundo</taxon>
    </lineage>
</organism>
<evidence type="ECO:0000313" key="1">
    <source>
        <dbReference type="EMBL" id="JAD70139.1"/>
    </source>
</evidence>
<dbReference type="EMBL" id="GBRH01227756">
    <property type="protein sequence ID" value="JAD70139.1"/>
    <property type="molecule type" value="Transcribed_RNA"/>
</dbReference>
<accession>A0A0A9C1K8</accession>
<reference evidence="1" key="1">
    <citation type="submission" date="2014-09" db="EMBL/GenBank/DDBJ databases">
        <authorList>
            <person name="Magalhaes I.L.F."/>
            <person name="Oliveira U."/>
            <person name="Santos F.R."/>
            <person name="Vidigal T.H.D.A."/>
            <person name="Brescovit A.D."/>
            <person name="Santos A.J."/>
        </authorList>
    </citation>
    <scope>NUCLEOTIDE SEQUENCE</scope>
    <source>
        <tissue evidence="1">Shoot tissue taken approximately 20 cm above the soil surface</tissue>
    </source>
</reference>